<feature type="transmembrane region" description="Helical" evidence="7">
    <location>
        <begin position="197"/>
        <end position="218"/>
    </location>
</feature>
<dbReference type="GeneID" id="63793574"/>
<keyword evidence="5 7" id="KW-0472">Membrane</keyword>
<evidence type="ECO:0000256" key="4">
    <source>
        <dbReference type="ARBA" id="ARBA00022989"/>
    </source>
</evidence>
<feature type="transmembrane region" description="Helical" evidence="7">
    <location>
        <begin position="498"/>
        <end position="517"/>
    </location>
</feature>
<feature type="transmembrane region" description="Helical" evidence="7">
    <location>
        <begin position="301"/>
        <end position="320"/>
    </location>
</feature>
<feature type="transmembrane region" description="Helical" evidence="7">
    <location>
        <begin position="537"/>
        <end position="556"/>
    </location>
</feature>
<feature type="transmembrane region" description="Helical" evidence="7">
    <location>
        <begin position="434"/>
        <end position="453"/>
    </location>
</feature>
<protein>
    <recommendedName>
        <fullName evidence="8">Major facilitator superfamily (MFS) profile domain-containing protein</fullName>
    </recommendedName>
</protein>
<evidence type="ECO:0000256" key="2">
    <source>
        <dbReference type="ARBA" id="ARBA00007520"/>
    </source>
</evidence>
<feature type="compositionally biased region" description="Polar residues" evidence="6">
    <location>
        <begin position="34"/>
        <end position="46"/>
    </location>
</feature>
<keyword evidence="4 7" id="KW-1133">Transmembrane helix</keyword>
<dbReference type="PANTHER" id="PTHR23501">
    <property type="entry name" value="MAJOR FACILITATOR SUPERFAMILY"/>
    <property type="match status" value="1"/>
</dbReference>
<feature type="transmembrane region" description="Helical" evidence="7">
    <location>
        <begin position="142"/>
        <end position="160"/>
    </location>
</feature>
<evidence type="ECO:0000259" key="8">
    <source>
        <dbReference type="PROSITE" id="PS50850"/>
    </source>
</evidence>
<evidence type="ECO:0000256" key="3">
    <source>
        <dbReference type="ARBA" id="ARBA00022692"/>
    </source>
</evidence>
<dbReference type="PROSITE" id="PS50850">
    <property type="entry name" value="MFS"/>
    <property type="match status" value="1"/>
</dbReference>
<name>A0A364KXR3_TALAM</name>
<dbReference type="GO" id="GO:0005886">
    <property type="term" value="C:plasma membrane"/>
    <property type="evidence" value="ECO:0007669"/>
    <property type="project" value="TreeGrafter"/>
</dbReference>
<dbReference type="SUPFAM" id="SSF103473">
    <property type="entry name" value="MFS general substrate transporter"/>
    <property type="match status" value="1"/>
</dbReference>
<accession>A0A364KXR3</accession>
<feature type="transmembrane region" description="Helical" evidence="7">
    <location>
        <begin position="104"/>
        <end position="130"/>
    </location>
</feature>
<organism evidence="9 10">
    <name type="scientific">Talaromyces amestolkiae</name>
    <dbReference type="NCBI Taxonomy" id="1196081"/>
    <lineage>
        <taxon>Eukaryota</taxon>
        <taxon>Fungi</taxon>
        <taxon>Dikarya</taxon>
        <taxon>Ascomycota</taxon>
        <taxon>Pezizomycotina</taxon>
        <taxon>Eurotiomycetes</taxon>
        <taxon>Eurotiomycetidae</taxon>
        <taxon>Eurotiales</taxon>
        <taxon>Trichocomaceae</taxon>
        <taxon>Talaromyces</taxon>
        <taxon>Talaromyces sect. Talaromyces</taxon>
    </lineage>
</organism>
<keyword evidence="3 7" id="KW-0812">Transmembrane</keyword>
<dbReference type="EMBL" id="MIKG01000007">
    <property type="protein sequence ID" value="RAO68346.1"/>
    <property type="molecule type" value="Genomic_DNA"/>
</dbReference>
<gene>
    <name evidence="9" type="ORF">BHQ10_004358</name>
</gene>
<evidence type="ECO:0000256" key="7">
    <source>
        <dbReference type="SAM" id="Phobius"/>
    </source>
</evidence>
<dbReference type="InterPro" id="IPR036259">
    <property type="entry name" value="MFS_trans_sf"/>
</dbReference>
<reference evidence="9 10" key="1">
    <citation type="journal article" date="2017" name="Biotechnol. Biofuels">
        <title>Differential beta-glucosidase expression as a function of carbon source availability in Talaromyces amestolkiae: a genomic and proteomic approach.</title>
        <authorList>
            <person name="de Eugenio L.I."/>
            <person name="Mendez-Liter J.A."/>
            <person name="Nieto-Dominguez M."/>
            <person name="Alonso L."/>
            <person name="Gil-Munoz J."/>
            <person name="Barriuso J."/>
            <person name="Prieto A."/>
            <person name="Martinez M.J."/>
        </authorList>
    </citation>
    <scope>NUCLEOTIDE SEQUENCE [LARGE SCALE GENOMIC DNA]</scope>
    <source>
        <strain evidence="9 10">CIB</strain>
    </source>
</reference>
<feature type="compositionally biased region" description="Basic and acidic residues" evidence="6">
    <location>
        <begin position="55"/>
        <end position="67"/>
    </location>
</feature>
<evidence type="ECO:0000313" key="9">
    <source>
        <dbReference type="EMBL" id="RAO68346.1"/>
    </source>
</evidence>
<comment type="similarity">
    <text evidence="2">Belongs to the major facilitator superfamily. TCR/Tet family.</text>
</comment>
<dbReference type="Pfam" id="PF07690">
    <property type="entry name" value="MFS_1"/>
    <property type="match status" value="1"/>
</dbReference>
<feature type="transmembrane region" description="Helical" evidence="7">
    <location>
        <begin position="172"/>
        <end position="191"/>
    </location>
</feature>
<comment type="subcellular location">
    <subcellularLocation>
        <location evidence="1">Membrane</location>
        <topology evidence="1">Multi-pass membrane protein</topology>
    </subcellularLocation>
</comment>
<keyword evidence="10" id="KW-1185">Reference proteome</keyword>
<comment type="caution">
    <text evidence="9">The sequence shown here is derived from an EMBL/GenBank/DDBJ whole genome shotgun (WGS) entry which is preliminary data.</text>
</comment>
<feature type="compositionally biased region" description="Basic and acidic residues" evidence="6">
    <location>
        <begin position="18"/>
        <end position="32"/>
    </location>
</feature>
<feature type="transmembrane region" description="Helical" evidence="7">
    <location>
        <begin position="576"/>
        <end position="595"/>
    </location>
</feature>
<dbReference type="PANTHER" id="PTHR23501:SF193">
    <property type="entry name" value="MULTIDRUG TRANSPORTER, PUTATIVE (AFU_ORTHOLOGUE AFUA_8G00940)-RELATED"/>
    <property type="match status" value="1"/>
</dbReference>
<feature type="transmembrane region" description="Helical" evidence="7">
    <location>
        <begin position="230"/>
        <end position="256"/>
    </location>
</feature>
<dbReference type="Gene3D" id="1.20.1250.20">
    <property type="entry name" value="MFS general substrate transporter like domains"/>
    <property type="match status" value="1"/>
</dbReference>
<feature type="transmembrane region" description="Helical" evidence="7">
    <location>
        <begin position="332"/>
        <end position="351"/>
    </location>
</feature>
<feature type="domain" description="Major facilitator superfamily (MFS) profile" evidence="8">
    <location>
        <begin position="107"/>
        <end position="600"/>
    </location>
</feature>
<dbReference type="InterPro" id="IPR011701">
    <property type="entry name" value="MFS"/>
</dbReference>
<evidence type="ECO:0000256" key="1">
    <source>
        <dbReference type="ARBA" id="ARBA00004141"/>
    </source>
</evidence>
<sequence length="618" mass="66329">MADDHTSVSATPTLNNEESNHNTAIHESKKLNAESASLDTTTTTAMDRNAVGYEENEKEKEIGHNHDTEDEEEQDSQKVNDATAGQAGLTRTTSTVHYVEGMKLYVLMASMTLIFFLVMIDITIVSTAVPQITSDFNSLEDVGWYGTAYQLACASLQPLAGKVYSNFRAKNIYLACFFIFEVGSLICGVAQSSTMLIIGRAIAGIGSSGLMNGGLTILSVSMPLHKRPKYFGIMMGFAQMGTILGPIIGGAFTTYVNWRWCFYINLPVGGVAGVIMLFFIDVPEVVKPRTDSIMTIITRKLDIMGFFLFAPAAIQVFLALEWGGSKFAWNSATIIGLFCGSGATTIVFGVWEYYQGDNAMAPFSILKIRHVWTSCFVMFLFFGCLQIASYYLPIYFQTVRGSTAIVSGVHMLPNVLSQLISTVSSGAFVGRLGYYLPWIVASSSLSAVALGLLSTLNPTTSAGKWIGYQILLGFSRGLGMQMPLIAVQNSINPKFVPVAMALVTFGQTFGGAVFLAIGETILSNQLRVNIPKYAPSVNTAAVIAAGGSGPAVRAAVGNDPVGLAGTLLAYSKSVDAVYWFAAGAASLMFLVSWGMGWKDIRKKDAPPKVDVESAAAAC</sequence>
<proteinExistence type="inferred from homology"/>
<dbReference type="Proteomes" id="UP000249363">
    <property type="component" value="Unassembled WGS sequence"/>
</dbReference>
<feature type="region of interest" description="Disordered" evidence="6">
    <location>
        <begin position="1"/>
        <end position="86"/>
    </location>
</feature>
<dbReference type="InterPro" id="IPR020846">
    <property type="entry name" value="MFS_dom"/>
</dbReference>
<dbReference type="CDD" id="cd17502">
    <property type="entry name" value="MFS_Azr1_MDR_like"/>
    <property type="match status" value="1"/>
</dbReference>
<evidence type="ECO:0000256" key="5">
    <source>
        <dbReference type="ARBA" id="ARBA00023136"/>
    </source>
</evidence>
<dbReference type="OrthoDB" id="10021397at2759"/>
<evidence type="ECO:0000313" key="10">
    <source>
        <dbReference type="Proteomes" id="UP000249363"/>
    </source>
</evidence>
<feature type="transmembrane region" description="Helical" evidence="7">
    <location>
        <begin position="465"/>
        <end position="486"/>
    </location>
</feature>
<dbReference type="Gene3D" id="1.20.1720.10">
    <property type="entry name" value="Multidrug resistance protein D"/>
    <property type="match status" value="1"/>
</dbReference>
<dbReference type="AlphaFoldDB" id="A0A364KXR3"/>
<dbReference type="GO" id="GO:0022857">
    <property type="term" value="F:transmembrane transporter activity"/>
    <property type="evidence" value="ECO:0007669"/>
    <property type="project" value="InterPro"/>
</dbReference>
<feature type="transmembrane region" description="Helical" evidence="7">
    <location>
        <begin position="262"/>
        <end position="280"/>
    </location>
</feature>
<dbReference type="RefSeq" id="XP_040732862.1">
    <property type="nucleotide sequence ID" value="XM_040876715.1"/>
</dbReference>
<feature type="transmembrane region" description="Helical" evidence="7">
    <location>
        <begin position="371"/>
        <end position="392"/>
    </location>
</feature>
<feature type="compositionally biased region" description="Polar residues" evidence="6">
    <location>
        <begin position="7"/>
        <end position="17"/>
    </location>
</feature>
<dbReference type="FunFam" id="1.20.1720.10:FF:000012">
    <property type="entry name" value="MFS toxin efflux pump (AflT)"/>
    <property type="match status" value="1"/>
</dbReference>
<evidence type="ECO:0000256" key="6">
    <source>
        <dbReference type="SAM" id="MobiDB-lite"/>
    </source>
</evidence>